<accession>A0ABQ3VDP4</accession>
<sequence>MPSLRHLSPNDKICRLIDMNVFEACFPASLVDEILAARAPRCNKAGQQQQARIRNCTPHSIILFQLCCSWWRRLSQEQVWQQITDGLIDLHPQQSRETMSAQALGAQRARMGADPFRQLLERGCRPLCDRAHTPTAFFHGWRVMAIDGSVFNVPDTPANDQAFGRSSNQHGKGAYPQVRAVMLMECASHAIIAAALGGYRWAEAQGVREVVRWLQQGMLVLGDCGIFSGVLTQEARERGAHVLCGLSSHMLRRGYTRLTDGSYLAVLKPCRTATFRAKDKQTLRVIEYTITDARLGTPGRVYRLVTTLLDEKRYPASELIELYQQRWEVELMIRELKCVLHEQIKVLRSQTPEGVKQEMYGLMLAHYALRFWMVQAGERTGHDPRALSCVNAFEHLRRRIERVATRSLEDRELILTRMVQAIGDHVLPPPRLRSNRREIKQVYHKHKPKKRGTPAPRPFEKTDTYLTFVVPVVRDLAEQQESAQRSKVPSKPHPKSA</sequence>
<comment type="caution">
    <text evidence="4">The sequence shown here is derived from an EMBL/GenBank/DDBJ whole genome shotgun (WGS) entry which is preliminary data.</text>
</comment>
<dbReference type="Pfam" id="PF13006">
    <property type="entry name" value="Nterm_IS4"/>
    <property type="match status" value="1"/>
</dbReference>
<dbReference type="Proteomes" id="UP000635565">
    <property type="component" value="Unassembled WGS sequence"/>
</dbReference>
<dbReference type="RefSeq" id="WP_201361435.1">
    <property type="nucleotide sequence ID" value="NZ_BNJJ01000004.1"/>
</dbReference>
<evidence type="ECO:0000313" key="4">
    <source>
        <dbReference type="EMBL" id="GHO83783.1"/>
    </source>
</evidence>
<dbReference type="PANTHER" id="PTHR37529">
    <property type="entry name" value="TRANSPOSASE INSG FOR INSERTION SEQUENCE ELEMENT IS4-RELATED"/>
    <property type="match status" value="1"/>
</dbReference>
<dbReference type="InterPro" id="IPR047952">
    <property type="entry name" value="Transpos_IS4"/>
</dbReference>
<dbReference type="NCBIfam" id="NF033592">
    <property type="entry name" value="transpos_IS4_1"/>
    <property type="match status" value="1"/>
</dbReference>
<evidence type="ECO:0000259" key="2">
    <source>
        <dbReference type="Pfam" id="PF01609"/>
    </source>
</evidence>
<feature type="domain" description="Transposase IS4 N-terminal" evidence="3">
    <location>
        <begin position="19"/>
        <end position="120"/>
    </location>
</feature>
<name>A0ABQ3VDP4_9CHLR</name>
<feature type="compositionally biased region" description="Basic residues" evidence="1">
    <location>
        <begin position="488"/>
        <end position="497"/>
    </location>
</feature>
<dbReference type="InterPro" id="IPR012337">
    <property type="entry name" value="RNaseH-like_sf"/>
</dbReference>
<feature type="compositionally biased region" description="Basic residues" evidence="1">
    <location>
        <begin position="442"/>
        <end position="452"/>
    </location>
</feature>
<dbReference type="EMBL" id="BNJJ01000010">
    <property type="protein sequence ID" value="GHO85868.1"/>
    <property type="molecule type" value="Genomic_DNA"/>
</dbReference>
<organism evidence="4 6">
    <name type="scientific">Dictyobacter formicarum</name>
    <dbReference type="NCBI Taxonomy" id="2778368"/>
    <lineage>
        <taxon>Bacteria</taxon>
        <taxon>Bacillati</taxon>
        <taxon>Chloroflexota</taxon>
        <taxon>Ktedonobacteria</taxon>
        <taxon>Ktedonobacterales</taxon>
        <taxon>Dictyobacteraceae</taxon>
        <taxon>Dictyobacter</taxon>
    </lineage>
</organism>
<dbReference type="EMBL" id="BNJJ01000004">
    <property type="protein sequence ID" value="GHO83783.1"/>
    <property type="molecule type" value="Genomic_DNA"/>
</dbReference>
<reference evidence="4 6" key="1">
    <citation type="journal article" date="2021" name="Int. J. Syst. Evol. Microbiol.">
        <title>Reticulibacter mediterranei gen. nov., sp. nov., within the new family Reticulibacteraceae fam. nov., and Ktedonospora formicarum gen. nov., sp. nov., Ktedonobacter robiniae sp. nov., Dictyobacter formicarum sp. nov. and Dictyobacter arantiisoli sp. nov., belonging to the class Ktedonobacteria.</title>
        <authorList>
            <person name="Yabe S."/>
            <person name="Zheng Y."/>
            <person name="Wang C.M."/>
            <person name="Sakai Y."/>
            <person name="Abe K."/>
            <person name="Yokota A."/>
            <person name="Donadio S."/>
            <person name="Cavaletti L."/>
            <person name="Monciardini P."/>
        </authorList>
    </citation>
    <scope>NUCLEOTIDE SEQUENCE [LARGE SCALE GENOMIC DNA]</scope>
    <source>
        <strain evidence="4 6">SOSP1-9</strain>
    </source>
</reference>
<evidence type="ECO:0000256" key="1">
    <source>
        <dbReference type="SAM" id="MobiDB-lite"/>
    </source>
</evidence>
<evidence type="ECO:0000259" key="3">
    <source>
        <dbReference type="Pfam" id="PF13006"/>
    </source>
</evidence>
<dbReference type="InterPro" id="IPR024473">
    <property type="entry name" value="Transposases_IS4_N"/>
</dbReference>
<dbReference type="PANTHER" id="PTHR37529:SF1">
    <property type="entry name" value="TRANSPOSASE INSG FOR INSERTION SEQUENCE ELEMENT IS4-RELATED"/>
    <property type="match status" value="1"/>
</dbReference>
<gene>
    <name evidence="4" type="ORF">KSZ_17890</name>
    <name evidence="5" type="ORF">KSZ_38740</name>
</gene>
<protein>
    <submittedName>
        <fullName evidence="4">Transposase</fullName>
    </submittedName>
</protein>
<feature type="region of interest" description="Disordered" evidence="1">
    <location>
        <begin position="441"/>
        <end position="460"/>
    </location>
</feature>
<evidence type="ECO:0000313" key="6">
    <source>
        <dbReference type="Proteomes" id="UP000635565"/>
    </source>
</evidence>
<dbReference type="InterPro" id="IPR002559">
    <property type="entry name" value="Transposase_11"/>
</dbReference>
<evidence type="ECO:0000313" key="5">
    <source>
        <dbReference type="EMBL" id="GHO85868.1"/>
    </source>
</evidence>
<dbReference type="Pfam" id="PF01609">
    <property type="entry name" value="DDE_Tnp_1"/>
    <property type="match status" value="1"/>
</dbReference>
<feature type="region of interest" description="Disordered" evidence="1">
    <location>
        <begin position="478"/>
        <end position="497"/>
    </location>
</feature>
<keyword evidence="6" id="KW-1185">Reference proteome</keyword>
<feature type="domain" description="Transposase IS4-like" evidence="2">
    <location>
        <begin position="142"/>
        <end position="366"/>
    </location>
</feature>
<dbReference type="SUPFAM" id="SSF53098">
    <property type="entry name" value="Ribonuclease H-like"/>
    <property type="match status" value="1"/>
</dbReference>
<proteinExistence type="predicted"/>